<dbReference type="RefSeq" id="WP_375518244.1">
    <property type="nucleotide sequence ID" value="NZ_JBHIRY010000001.1"/>
</dbReference>
<dbReference type="Proteomes" id="UP001580430">
    <property type="component" value="Unassembled WGS sequence"/>
</dbReference>
<protein>
    <submittedName>
        <fullName evidence="1">Uncharacterized protein</fullName>
    </submittedName>
</protein>
<reference evidence="1 2" key="1">
    <citation type="submission" date="2024-09" db="EMBL/GenBank/DDBJ databases">
        <title>Paenibacillus zeirhizospherea sp. nov., isolated from surface of the maize (Zea mays) roots in a horticulture field, Hungary.</title>
        <authorList>
            <person name="Marton D."/>
            <person name="Farkas M."/>
            <person name="Bedics A."/>
            <person name="Toth E."/>
            <person name="Tancsics A."/>
            <person name="Boka K."/>
            <person name="Marati G."/>
            <person name="Kriszt B."/>
            <person name="Cserhati M."/>
        </authorList>
    </citation>
    <scope>NUCLEOTIDE SEQUENCE [LARGE SCALE GENOMIC DNA]</scope>
    <source>
        <strain evidence="1 2">JCM 18446</strain>
    </source>
</reference>
<gene>
    <name evidence="1" type="ORF">ACE5LO_01165</name>
</gene>
<proteinExistence type="predicted"/>
<name>A0ABV5BUR4_9BACL</name>
<dbReference type="EMBL" id="JBHIRY010000001">
    <property type="protein sequence ID" value="MFB5758992.1"/>
    <property type="molecule type" value="Genomic_DNA"/>
</dbReference>
<organism evidence="1 2">
    <name type="scientific">Paenibacillus medicaginis</name>
    <dbReference type="NCBI Taxonomy" id="1470560"/>
    <lineage>
        <taxon>Bacteria</taxon>
        <taxon>Bacillati</taxon>
        <taxon>Bacillota</taxon>
        <taxon>Bacilli</taxon>
        <taxon>Bacillales</taxon>
        <taxon>Paenibacillaceae</taxon>
        <taxon>Paenibacillus</taxon>
    </lineage>
</organism>
<evidence type="ECO:0000313" key="2">
    <source>
        <dbReference type="Proteomes" id="UP001580430"/>
    </source>
</evidence>
<sequence length="59" mass="6912">MYWRDVFDSRKIFPADFYECRKVATSVGYKYFAFNGVVFGIGQQAPNYDDGLCKIEDLR</sequence>
<comment type="caution">
    <text evidence="1">The sequence shown here is derived from an EMBL/GenBank/DDBJ whole genome shotgun (WGS) entry which is preliminary data.</text>
</comment>
<accession>A0ABV5BUR4</accession>
<keyword evidence="2" id="KW-1185">Reference proteome</keyword>
<evidence type="ECO:0000313" key="1">
    <source>
        <dbReference type="EMBL" id="MFB5758992.1"/>
    </source>
</evidence>